<gene>
    <name evidence="1" type="ORF">CHF27_004670</name>
</gene>
<evidence type="ECO:0000313" key="1">
    <source>
        <dbReference type="EMBL" id="RDY24115.1"/>
    </source>
</evidence>
<dbReference type="EMBL" id="NOJZ02000005">
    <property type="protein sequence ID" value="RDY24115.1"/>
    <property type="molecule type" value="Genomic_DNA"/>
</dbReference>
<dbReference type="AlphaFoldDB" id="A0A255I201"/>
<sequence length="182" mass="20787">MNVADEANGFWEMLKKRIKFPKSTKIVVSESHAMAYYIAKENGCDSVYSFDAHSDLGYGGIKSLDFEVNCANWLGKLLNDKIVSDAKIIYSPYTNENPNDFEEINNSFDISYCGISDISCKNVSPIIHICRSGCWSAPWLDKKLLDFVEKSSFKYTLLDCEDRLWNPNKINLAQQIDYMLYG</sequence>
<comment type="caution">
    <text evidence="1">The sequence shown here is derived from an EMBL/GenBank/DDBJ whole genome shotgun (WGS) entry which is preliminary data.</text>
</comment>
<accession>A0A255I201</accession>
<reference evidence="1 2" key="1">
    <citation type="journal article" date="2017" name="Genome Announc.">
        <title>Draft Genome Sequence of Romboutsia maritimum sp. nov. Strain CCRI-22766(T), Isolated from Coastal Estuarine Mud.</title>
        <authorList>
            <person name="Maheux A.F."/>
            <person name="Boudreau D.K."/>
            <person name="Berube E."/>
            <person name="Boissinot M."/>
            <person name="Raymond F."/>
            <person name="Brodeur S."/>
            <person name="Corbeil J."/>
            <person name="Brightwell G."/>
            <person name="Broda D."/>
            <person name="Omar R.F."/>
            <person name="Bergeron M.G."/>
        </authorList>
    </citation>
    <scope>NUCLEOTIDE SEQUENCE [LARGE SCALE GENOMIC DNA]</scope>
    <source>
        <strain evidence="1 2">CCRI-22766</strain>
    </source>
</reference>
<organism evidence="1 2">
    <name type="scientific">Romboutsia maritimum</name>
    <dbReference type="NCBI Taxonomy" id="2020948"/>
    <lineage>
        <taxon>Bacteria</taxon>
        <taxon>Bacillati</taxon>
        <taxon>Bacillota</taxon>
        <taxon>Clostridia</taxon>
        <taxon>Peptostreptococcales</taxon>
        <taxon>Peptostreptococcaceae</taxon>
        <taxon>Romboutsia</taxon>
    </lineage>
</organism>
<keyword evidence="2" id="KW-1185">Reference proteome</keyword>
<dbReference type="OrthoDB" id="1705985at2"/>
<dbReference type="Proteomes" id="UP000243494">
    <property type="component" value="Unassembled WGS sequence"/>
</dbReference>
<dbReference type="RefSeq" id="WP_095405212.1">
    <property type="nucleotide sequence ID" value="NZ_NOJZ02000005.1"/>
</dbReference>
<name>A0A255I201_9FIRM</name>
<proteinExistence type="predicted"/>
<evidence type="ECO:0000313" key="2">
    <source>
        <dbReference type="Proteomes" id="UP000243494"/>
    </source>
</evidence>
<protein>
    <submittedName>
        <fullName evidence="1">Arginase</fullName>
    </submittedName>
</protein>